<keyword evidence="2" id="KW-0863">Zinc-finger</keyword>
<name>A0AAD9XQ34_9ROSI</name>
<evidence type="ECO:0000256" key="1">
    <source>
        <dbReference type="ARBA" id="ARBA00022664"/>
    </source>
</evidence>
<feature type="compositionally biased region" description="Pro residues" evidence="3">
    <location>
        <begin position="139"/>
        <end position="148"/>
    </location>
</feature>
<feature type="region of interest" description="Disordered" evidence="3">
    <location>
        <begin position="1263"/>
        <end position="1296"/>
    </location>
</feature>
<feature type="compositionally biased region" description="Pro residues" evidence="3">
    <location>
        <begin position="179"/>
        <end position="198"/>
    </location>
</feature>
<keyword evidence="7" id="KW-1185">Reference proteome</keyword>
<keyword evidence="1" id="KW-0507">mRNA processing</keyword>
<feature type="region of interest" description="Disordered" evidence="3">
    <location>
        <begin position="1357"/>
        <end position="1411"/>
    </location>
</feature>
<feature type="compositionally biased region" description="Polar residues" evidence="3">
    <location>
        <begin position="1185"/>
        <end position="1203"/>
    </location>
</feature>
<dbReference type="InterPro" id="IPR000571">
    <property type="entry name" value="Znf_CCCH"/>
</dbReference>
<dbReference type="PANTHER" id="PTHR36886:SF7">
    <property type="entry name" value="EXPRESSED PROTEIN"/>
    <property type="match status" value="1"/>
</dbReference>
<dbReference type="Proteomes" id="UP001280121">
    <property type="component" value="Unassembled WGS sequence"/>
</dbReference>
<evidence type="ECO:0000313" key="6">
    <source>
        <dbReference type="EMBL" id="KAK2663397.1"/>
    </source>
</evidence>
<dbReference type="GO" id="GO:0003723">
    <property type="term" value="F:RNA binding"/>
    <property type="evidence" value="ECO:0007669"/>
    <property type="project" value="InterPro"/>
</dbReference>
<proteinExistence type="predicted"/>
<feature type="compositionally biased region" description="Polar residues" evidence="3">
    <location>
        <begin position="1"/>
        <end position="16"/>
    </location>
</feature>
<feature type="compositionally biased region" description="Polar residues" evidence="3">
    <location>
        <begin position="61"/>
        <end position="91"/>
    </location>
</feature>
<feature type="domain" description="SURP motif" evidence="5">
    <location>
        <begin position="271"/>
        <end position="319"/>
    </location>
</feature>
<protein>
    <recommendedName>
        <fullName evidence="8">C3H1-type domain-containing protein</fullName>
    </recommendedName>
</protein>
<feature type="region of interest" description="Disordered" evidence="3">
    <location>
        <begin position="617"/>
        <end position="715"/>
    </location>
</feature>
<feature type="compositionally biased region" description="Low complexity" evidence="3">
    <location>
        <begin position="149"/>
        <end position="178"/>
    </location>
</feature>
<feature type="compositionally biased region" description="Polar residues" evidence="3">
    <location>
        <begin position="1376"/>
        <end position="1388"/>
    </location>
</feature>
<evidence type="ECO:0008006" key="8">
    <source>
        <dbReference type="Google" id="ProtNLM"/>
    </source>
</evidence>
<feature type="zinc finger region" description="C3H1-type" evidence="2">
    <location>
        <begin position="715"/>
        <end position="742"/>
    </location>
</feature>
<feature type="compositionally biased region" description="Acidic residues" evidence="3">
    <location>
        <begin position="1357"/>
        <end position="1367"/>
    </location>
</feature>
<feature type="compositionally biased region" description="Polar residues" evidence="3">
    <location>
        <begin position="1212"/>
        <end position="1222"/>
    </location>
</feature>
<keyword evidence="2" id="KW-0862">Zinc</keyword>
<feature type="region of interest" description="Disordered" evidence="3">
    <location>
        <begin position="135"/>
        <end position="238"/>
    </location>
</feature>
<dbReference type="InterPro" id="IPR052650">
    <property type="entry name" value="Zinc_finger_CCCH"/>
</dbReference>
<feature type="compositionally biased region" description="Polar residues" evidence="3">
    <location>
        <begin position="774"/>
        <end position="789"/>
    </location>
</feature>
<feature type="compositionally biased region" description="Polar residues" evidence="3">
    <location>
        <begin position="1269"/>
        <end position="1279"/>
    </location>
</feature>
<dbReference type="GO" id="GO:0008270">
    <property type="term" value="F:zinc ion binding"/>
    <property type="evidence" value="ECO:0007669"/>
    <property type="project" value="UniProtKB-KW"/>
</dbReference>
<dbReference type="Gene3D" id="3.30.1370.210">
    <property type="match status" value="1"/>
</dbReference>
<dbReference type="PANTHER" id="PTHR36886">
    <property type="entry name" value="PROTEIN FRIGIDA-ESSENTIAL 1"/>
    <property type="match status" value="1"/>
</dbReference>
<feature type="compositionally biased region" description="Pro residues" evidence="3">
    <location>
        <begin position="21"/>
        <end position="30"/>
    </location>
</feature>
<feature type="region of interest" description="Disordered" evidence="3">
    <location>
        <begin position="1"/>
        <end position="119"/>
    </location>
</feature>
<feature type="compositionally biased region" description="Basic residues" evidence="3">
    <location>
        <begin position="630"/>
        <end position="695"/>
    </location>
</feature>
<sequence length="1494" mass="163370">MYGQGSYNSQFGQGSHTPYPQRLPGPPPLAPHFQRGPPGPPPSVIQPGLPIYQHAPPGAMPNTSQSYSNPQSTLHGSTPFTQPPSHLGSQNVHHMPRSLPPPPPSRVLPPPPPPPAAMYRGPVLQQLQQHVGVQGLQHIPPPPPPSPPTSSFIPSSSFGSFVHSNSGNSHLPSMAAVSKPPPPSSPPPVPPSPPPPTSPLLSSMNQQAASNLTSSNEVSTSNVIRSNMPLDDGYSNQEQIQLGDGFSSRGNVMLDFPPHPPKPADERVVQKIKELCQLIADKGPCYEDSVRQSESGNPEFQFLFAGVPGSEGAISHEYFLWMKKYNLSCHLDGVKSDSPLRPLGINSLMQPDVSVVAAGSCSPADSDMEMEDDITRSDYDQGVNPSTECTNSGYSLVHNELVVKERLQSHISSGCYPAENISSEKMSFSVSPVVVCHASVVGEHDNFGKNSQLLKGGSPFRLLQDYDSAESSEDDADVGLECATPSKDSSSIAVRATSLHRDTECNFKTEAAKGLNETGLSVSLKAGNVPRDSGTEVEETVTTSIASATTDDDVNDKNITTISHATSPRAIPKKDALGGACFEASLNGKFEKENEEKGMKSASDSLKVDKFGRLVREGASDSDSDDLRHNGRQSKRGRSRSRSPLNRRRRRSPWKRRQKRSRSRSWSPRKRKSRSRSPRSRRSRSRSPRKRRSRSRSPAFRHVGEFSGENIRQDRGQIPDCFDFRRGKCYRGASCRYLHHESDKSDGSRRHRSKNLFSEVQPISKNSDIHEETMNNLQNASDMPGSSSGAKEDGNIDRKRENSVSNASQCTSLNQDNGLVDSHKISSDSSSEVAARVLSSQVLQEEIKVPTTLTTECCQEAVECHHPKSVDGVNTYPISDDDALKLHGHASQDILSQNNSAFKHSQSNVSDAMLHNSDCPTQLTDNSSIFDISSQRTSMTSVTKLPVTEALPTTTQFKHHSSLLPPPPPTFTQGVAAQNMTQPPGNFGLIPQTASLPVHSASGERFPSYMLPNQQSHFSLSPIPSWTSLPPPPPGVSSQVQQSRMPPGNDFGSQTISRPLTAEFQNHSLVSDLQQRAYPPMHGKDLRFRPPPSYNSPSQQFVGHSLLREDHLAQRSILGLNAPSSFAQGDNQPLPRPFLRELPAIKMQQFSGDSLPPGELLKSSSQIHPYPQQQQPPYGLHHPETMSSSSRYPPDLQETNQASHLPDFRGSRNLSNFNPYASTFEQPLGSNFRSDGFRQEKDATHCSNYAASFNLSHTQVDGQDIGSARSRQATSSPNSARAVGQNFPMSGGDQYDPLFDSIEPSSKLSKKFNNFRKWEPSSDSDIMLRNSGSNKPLDVEENNKKKEVGGVVLETSVDNEECGETADAEVGAVENESPSNPNDDSTSLPPGEIEIDQVKSPGKSKKSKESRSMKLFKVALAEFVKEVLKPSWRQGNMSKEAFKTIVKKTVDKVSGAMKSHQIPKSRAKIDQYIDSSQRKLTKLVTGYVDKYVKM</sequence>
<dbReference type="PROSITE" id="PS50128">
    <property type="entry name" value="SURP"/>
    <property type="match status" value="1"/>
</dbReference>
<reference evidence="6" key="1">
    <citation type="journal article" date="2023" name="Plant J.">
        <title>Genome sequences and population genomics provide insights into the demographic history, inbreeding, and mutation load of two 'living fossil' tree species of Dipteronia.</title>
        <authorList>
            <person name="Feng Y."/>
            <person name="Comes H.P."/>
            <person name="Chen J."/>
            <person name="Zhu S."/>
            <person name="Lu R."/>
            <person name="Zhang X."/>
            <person name="Li P."/>
            <person name="Qiu J."/>
            <person name="Olsen K.M."/>
            <person name="Qiu Y."/>
        </authorList>
    </citation>
    <scope>NUCLEOTIDE SEQUENCE</scope>
    <source>
        <strain evidence="6">KIB01</strain>
    </source>
</reference>
<evidence type="ECO:0000259" key="5">
    <source>
        <dbReference type="PROSITE" id="PS50128"/>
    </source>
</evidence>
<dbReference type="GO" id="GO:0006397">
    <property type="term" value="P:mRNA processing"/>
    <property type="evidence" value="ECO:0007669"/>
    <property type="project" value="UniProtKB-KW"/>
</dbReference>
<accession>A0AAD9XQ34</accession>
<feature type="compositionally biased region" description="Low complexity" evidence="3">
    <location>
        <begin position="1169"/>
        <end position="1178"/>
    </location>
</feature>
<dbReference type="EMBL" id="JANJYI010000001">
    <property type="protein sequence ID" value="KAK2663397.1"/>
    <property type="molecule type" value="Genomic_DNA"/>
</dbReference>
<dbReference type="InterPro" id="IPR035967">
    <property type="entry name" value="SWAP/Surp_sf"/>
</dbReference>
<feature type="domain" description="C3H1-type" evidence="4">
    <location>
        <begin position="715"/>
        <end position="742"/>
    </location>
</feature>
<evidence type="ECO:0000313" key="7">
    <source>
        <dbReference type="Proteomes" id="UP001280121"/>
    </source>
</evidence>
<dbReference type="Pfam" id="PF01805">
    <property type="entry name" value="Surp"/>
    <property type="match status" value="1"/>
</dbReference>
<evidence type="ECO:0000259" key="4">
    <source>
        <dbReference type="PROSITE" id="PS50103"/>
    </source>
</evidence>
<gene>
    <name evidence="6" type="ORF">Ddye_001971</name>
</gene>
<comment type="caution">
    <text evidence="6">The sequence shown here is derived from an EMBL/GenBank/DDBJ whole genome shotgun (WGS) entry which is preliminary data.</text>
</comment>
<feature type="compositionally biased region" description="Basic and acidic residues" evidence="3">
    <location>
        <begin position="790"/>
        <end position="802"/>
    </location>
</feature>
<keyword evidence="2" id="KW-0479">Metal-binding</keyword>
<dbReference type="PROSITE" id="PS50103">
    <property type="entry name" value="ZF_C3H1"/>
    <property type="match status" value="1"/>
</dbReference>
<feature type="compositionally biased region" description="Polar residues" evidence="3">
    <location>
        <begin position="803"/>
        <end position="817"/>
    </location>
</feature>
<dbReference type="InterPro" id="IPR000061">
    <property type="entry name" value="Surp"/>
</dbReference>
<evidence type="ECO:0000256" key="3">
    <source>
        <dbReference type="SAM" id="MobiDB-lite"/>
    </source>
</evidence>
<evidence type="ECO:0000256" key="2">
    <source>
        <dbReference type="PROSITE-ProRule" id="PRU00723"/>
    </source>
</evidence>
<feature type="compositionally biased region" description="Polar residues" evidence="3">
    <location>
        <begin position="755"/>
        <end position="766"/>
    </location>
</feature>
<organism evidence="6 7">
    <name type="scientific">Dipteronia dyeriana</name>
    <dbReference type="NCBI Taxonomy" id="168575"/>
    <lineage>
        <taxon>Eukaryota</taxon>
        <taxon>Viridiplantae</taxon>
        <taxon>Streptophyta</taxon>
        <taxon>Embryophyta</taxon>
        <taxon>Tracheophyta</taxon>
        <taxon>Spermatophyta</taxon>
        <taxon>Magnoliopsida</taxon>
        <taxon>eudicotyledons</taxon>
        <taxon>Gunneridae</taxon>
        <taxon>Pentapetalae</taxon>
        <taxon>rosids</taxon>
        <taxon>malvids</taxon>
        <taxon>Sapindales</taxon>
        <taxon>Sapindaceae</taxon>
        <taxon>Hippocastanoideae</taxon>
        <taxon>Acereae</taxon>
        <taxon>Dipteronia</taxon>
    </lineage>
</organism>
<feature type="compositionally biased region" description="Polar residues" evidence="3">
    <location>
        <begin position="205"/>
        <end position="225"/>
    </location>
</feature>
<feature type="region of interest" description="Disordered" evidence="3">
    <location>
        <begin position="1022"/>
        <end position="1047"/>
    </location>
</feature>
<dbReference type="SUPFAM" id="SSF109905">
    <property type="entry name" value="Surp module (SWAP domain)"/>
    <property type="match status" value="1"/>
</dbReference>
<feature type="region of interest" description="Disordered" evidence="3">
    <location>
        <begin position="1150"/>
        <end position="1222"/>
    </location>
</feature>
<dbReference type="Gene3D" id="1.10.10.790">
    <property type="entry name" value="Surp module"/>
    <property type="match status" value="1"/>
</dbReference>
<feature type="compositionally biased region" description="Basic and acidic residues" evidence="3">
    <location>
        <begin position="617"/>
        <end position="629"/>
    </location>
</feature>
<feature type="region of interest" description="Disordered" evidence="3">
    <location>
        <begin position="740"/>
        <end position="828"/>
    </location>
</feature>
<feature type="region of interest" description="Disordered" evidence="3">
    <location>
        <begin position="1319"/>
        <end position="1343"/>
    </location>
</feature>
<feature type="compositionally biased region" description="Pro residues" evidence="3">
    <location>
        <begin position="98"/>
        <end position="116"/>
    </location>
</feature>